<dbReference type="RefSeq" id="WP_008617269.1">
    <property type="nucleotide sequence ID" value="NZ_JH376580.1"/>
</dbReference>
<gene>
    <name evidence="2" type="ORF">HMPREF9441_00382</name>
</gene>
<sequence length="107" mass="11600">MKSFIHKILLLCVLASFGHTTAWAVKVIIDGVNYSINSNNQTASVVNGKNPYLSGDIKIAESVTYKDQIYKVTAIEEKAFSNCKNLTSVTIPDGVTSIGEDAFVLCI</sequence>
<evidence type="ECO:0000313" key="3">
    <source>
        <dbReference type="Proteomes" id="UP000003598"/>
    </source>
</evidence>
<dbReference type="GeneID" id="93556151"/>
<dbReference type="InterPro" id="IPR026906">
    <property type="entry name" value="LRR_5"/>
</dbReference>
<proteinExistence type="predicted"/>
<dbReference type="Gene3D" id="3.80.10.10">
    <property type="entry name" value="Ribonuclease Inhibitor"/>
    <property type="match status" value="1"/>
</dbReference>
<accession>G5SM10</accession>
<dbReference type="HOGENOM" id="CLU_2207476_0_0_10"/>
<keyword evidence="3" id="KW-1185">Reference proteome</keyword>
<dbReference type="STRING" id="762968.HMPREF9441_00382"/>
<dbReference type="OrthoDB" id="1062721at2"/>
<dbReference type="PATRIC" id="fig|762968.3.peg.345"/>
<evidence type="ECO:0000256" key="1">
    <source>
        <dbReference type="SAM" id="SignalP"/>
    </source>
</evidence>
<feature type="signal peptide" evidence="1">
    <location>
        <begin position="1"/>
        <end position="24"/>
    </location>
</feature>
<protein>
    <submittedName>
        <fullName evidence="2">Uncharacterized protein</fullName>
    </submittedName>
</protein>
<dbReference type="Proteomes" id="UP000003598">
    <property type="component" value="Unassembled WGS sequence"/>
</dbReference>
<dbReference type="Pfam" id="PF13306">
    <property type="entry name" value="LRR_5"/>
    <property type="match status" value="1"/>
</dbReference>
<dbReference type="InterPro" id="IPR032675">
    <property type="entry name" value="LRR_dom_sf"/>
</dbReference>
<name>G5SM10_9BACT</name>
<reference evidence="2 3" key="1">
    <citation type="submission" date="2011-03" db="EMBL/GenBank/DDBJ databases">
        <authorList>
            <person name="Weinstock G."/>
            <person name="Sodergren E."/>
            <person name="Clifton S."/>
            <person name="Fulton L."/>
            <person name="Fulton B."/>
            <person name="Courtney L."/>
            <person name="Fronick C."/>
            <person name="Harrison M."/>
            <person name="Strong C."/>
            <person name="Farmer C."/>
            <person name="Delahaunty K."/>
            <person name="Markovic C."/>
            <person name="Hall O."/>
            <person name="Minx P."/>
            <person name="Tomlinson C."/>
            <person name="Mitreva M."/>
            <person name="Hou S."/>
            <person name="Chen J."/>
            <person name="Wollam A."/>
            <person name="Pepin K.H."/>
            <person name="Johnson M."/>
            <person name="Bhonagiri V."/>
            <person name="Zhang X."/>
            <person name="Suruliraj S."/>
            <person name="Warren W."/>
            <person name="Chinwalla A."/>
            <person name="Mardis E.R."/>
            <person name="Wilson R.K."/>
        </authorList>
    </citation>
    <scope>NUCLEOTIDE SEQUENCE [LARGE SCALE GENOMIC DNA]</scope>
    <source>
        <strain evidence="2 3">YIT 11840</strain>
    </source>
</reference>
<keyword evidence="1" id="KW-0732">Signal</keyword>
<organism evidence="2 3">
    <name type="scientific">Paraprevotella clara YIT 11840</name>
    <dbReference type="NCBI Taxonomy" id="762968"/>
    <lineage>
        <taxon>Bacteria</taxon>
        <taxon>Pseudomonadati</taxon>
        <taxon>Bacteroidota</taxon>
        <taxon>Bacteroidia</taxon>
        <taxon>Bacteroidales</taxon>
        <taxon>Prevotellaceae</taxon>
        <taxon>Paraprevotella</taxon>
    </lineage>
</organism>
<dbReference type="EMBL" id="AFFY01000004">
    <property type="protein sequence ID" value="EHH01733.1"/>
    <property type="molecule type" value="Genomic_DNA"/>
</dbReference>
<evidence type="ECO:0000313" key="2">
    <source>
        <dbReference type="EMBL" id="EHH01733.1"/>
    </source>
</evidence>
<dbReference type="AlphaFoldDB" id="G5SM10"/>
<comment type="caution">
    <text evidence="2">The sequence shown here is derived from an EMBL/GenBank/DDBJ whole genome shotgun (WGS) entry which is preliminary data.</text>
</comment>
<feature type="chain" id="PRO_5003484049" evidence="1">
    <location>
        <begin position="25"/>
        <end position="107"/>
    </location>
</feature>